<dbReference type="AlphaFoldDB" id="A0A1J5R339"/>
<dbReference type="InterPro" id="IPR029069">
    <property type="entry name" value="HotDog_dom_sf"/>
</dbReference>
<proteinExistence type="predicted"/>
<reference evidence="1" key="1">
    <citation type="submission" date="2016-10" db="EMBL/GenBank/DDBJ databases">
        <title>Sequence of Gallionella enrichment culture.</title>
        <authorList>
            <person name="Poehlein A."/>
            <person name="Muehling M."/>
            <person name="Daniel R."/>
        </authorList>
    </citation>
    <scope>NUCLEOTIDE SEQUENCE</scope>
</reference>
<accession>A0A1J5R339</accession>
<comment type="caution">
    <text evidence="1">The sequence shown here is derived from an EMBL/GenBank/DDBJ whole genome shotgun (WGS) entry which is preliminary data.</text>
</comment>
<dbReference type="Gene3D" id="3.10.129.10">
    <property type="entry name" value="Hotdog Thioesterase"/>
    <property type="match status" value="1"/>
</dbReference>
<protein>
    <recommendedName>
        <fullName evidence="2">3-hydroxylacyl-ACP dehydratase</fullName>
    </recommendedName>
</protein>
<dbReference type="SUPFAM" id="SSF54637">
    <property type="entry name" value="Thioesterase/thiol ester dehydrase-isomerase"/>
    <property type="match status" value="1"/>
</dbReference>
<organism evidence="1">
    <name type="scientific">mine drainage metagenome</name>
    <dbReference type="NCBI Taxonomy" id="410659"/>
    <lineage>
        <taxon>unclassified sequences</taxon>
        <taxon>metagenomes</taxon>
        <taxon>ecological metagenomes</taxon>
    </lineage>
</organism>
<name>A0A1J5R339_9ZZZZ</name>
<evidence type="ECO:0008006" key="2">
    <source>
        <dbReference type="Google" id="ProtNLM"/>
    </source>
</evidence>
<gene>
    <name evidence="1" type="ORF">GALL_282450</name>
</gene>
<dbReference type="InterPro" id="IPR016776">
    <property type="entry name" value="ApeP-like_dehydratase"/>
</dbReference>
<dbReference type="Pfam" id="PF22817">
    <property type="entry name" value="ApeP-like"/>
    <property type="match status" value="1"/>
</dbReference>
<sequence>MLNREASTRDHDWIAAHIPHAGRMCLLDRVAAWDPHHVLCTVTSHRLPDHPLRQFGRLGAACGVEYAAQAMAVHGALLAGADADRIGRPGMLVGMRGVTLHVARLDDVAETLLVRAQRLGSSDAMLLYGFSISAGDRTLLDGRASVLLASAPDRSTNPNR</sequence>
<dbReference type="EMBL" id="MLJW01000313">
    <property type="protein sequence ID" value="OIQ89874.1"/>
    <property type="molecule type" value="Genomic_DNA"/>
</dbReference>
<evidence type="ECO:0000313" key="1">
    <source>
        <dbReference type="EMBL" id="OIQ89874.1"/>
    </source>
</evidence>